<gene>
    <name evidence="3" type="ORF">MJB10_06410</name>
</gene>
<proteinExistence type="predicted"/>
<evidence type="ECO:0000313" key="3">
    <source>
        <dbReference type="EMBL" id="WNR45729.1"/>
    </source>
</evidence>
<dbReference type="SMART" id="SM00422">
    <property type="entry name" value="HTH_MERR"/>
    <property type="match status" value="1"/>
</dbReference>
<dbReference type="GO" id="GO:0003677">
    <property type="term" value="F:DNA binding"/>
    <property type="evidence" value="ECO:0007669"/>
    <property type="project" value="UniProtKB-KW"/>
</dbReference>
<dbReference type="AlphaFoldDB" id="A0AA96LTE9"/>
<keyword evidence="4" id="KW-1185">Reference proteome</keyword>
<evidence type="ECO:0000256" key="1">
    <source>
        <dbReference type="ARBA" id="ARBA00023125"/>
    </source>
</evidence>
<dbReference type="PROSITE" id="PS50937">
    <property type="entry name" value="HTH_MERR_2"/>
    <property type="match status" value="1"/>
</dbReference>
<dbReference type="SUPFAM" id="SSF46955">
    <property type="entry name" value="Putative DNA-binding domain"/>
    <property type="match status" value="1"/>
</dbReference>
<accession>A0AA96LTE9</accession>
<dbReference type="PANTHER" id="PTHR30204">
    <property type="entry name" value="REDOX-CYCLING DRUG-SENSING TRANSCRIPTIONAL ACTIVATOR SOXR"/>
    <property type="match status" value="1"/>
</dbReference>
<dbReference type="InterPro" id="IPR000551">
    <property type="entry name" value="MerR-type_HTH_dom"/>
</dbReference>
<dbReference type="Gene3D" id="1.10.1660.10">
    <property type="match status" value="1"/>
</dbReference>
<evidence type="ECO:0000313" key="4">
    <source>
        <dbReference type="Proteomes" id="UP001304650"/>
    </source>
</evidence>
<reference evidence="3" key="1">
    <citation type="submission" date="2022-02" db="EMBL/GenBank/DDBJ databases">
        <title>Paenibacillus sp. MBLB1832 Whole Genome Shotgun Sequencing.</title>
        <authorList>
            <person name="Hwang C.Y."/>
            <person name="Cho E.-S."/>
            <person name="Seo M.-J."/>
        </authorList>
    </citation>
    <scope>NUCLEOTIDE SEQUENCE</scope>
    <source>
        <strain evidence="3">MBLB1832</strain>
    </source>
</reference>
<protein>
    <submittedName>
        <fullName evidence="3">MerR family transcriptional regulator</fullName>
    </submittedName>
</protein>
<sequence length="142" mass="16536">MVNLKIDDVAKECGLTKRTIRYYEEIGLLSPPERSEGGMRLYSNEHVEQLKQIVIARDVLGVSLQEIQEFVVSSNQLLEHRQGYLQADNPQQKKQELLEIEEIIARQLQIMDDKLEKIQSLRQSTELKYQRVKKALSELPED</sequence>
<dbReference type="EMBL" id="CP130319">
    <property type="protein sequence ID" value="WNR45729.1"/>
    <property type="molecule type" value="Genomic_DNA"/>
</dbReference>
<organism evidence="3 4">
    <name type="scientific">Paenibacillus roseopurpureus</name>
    <dbReference type="NCBI Taxonomy" id="2918901"/>
    <lineage>
        <taxon>Bacteria</taxon>
        <taxon>Bacillati</taxon>
        <taxon>Bacillota</taxon>
        <taxon>Bacilli</taxon>
        <taxon>Bacillales</taxon>
        <taxon>Paenibacillaceae</taxon>
        <taxon>Paenibacillus</taxon>
    </lineage>
</organism>
<dbReference type="GO" id="GO:0003700">
    <property type="term" value="F:DNA-binding transcription factor activity"/>
    <property type="evidence" value="ECO:0007669"/>
    <property type="project" value="InterPro"/>
</dbReference>
<evidence type="ECO:0000259" key="2">
    <source>
        <dbReference type="PROSITE" id="PS50937"/>
    </source>
</evidence>
<dbReference type="Pfam" id="PF13411">
    <property type="entry name" value="MerR_1"/>
    <property type="match status" value="1"/>
</dbReference>
<dbReference type="KEGG" id="proo:MJB10_06410"/>
<dbReference type="InterPro" id="IPR009061">
    <property type="entry name" value="DNA-bd_dom_put_sf"/>
</dbReference>
<dbReference type="Proteomes" id="UP001304650">
    <property type="component" value="Chromosome"/>
</dbReference>
<keyword evidence="1" id="KW-0238">DNA-binding</keyword>
<dbReference type="InterPro" id="IPR047057">
    <property type="entry name" value="MerR_fam"/>
</dbReference>
<dbReference type="RefSeq" id="WP_314802715.1">
    <property type="nucleotide sequence ID" value="NZ_CP130319.1"/>
</dbReference>
<dbReference type="PANTHER" id="PTHR30204:SF58">
    <property type="entry name" value="HTH-TYPE TRANSCRIPTIONAL REGULATOR YFMP"/>
    <property type="match status" value="1"/>
</dbReference>
<name>A0AA96LTE9_9BACL</name>
<feature type="domain" description="HTH merR-type" evidence="2">
    <location>
        <begin position="3"/>
        <end position="73"/>
    </location>
</feature>